<name>A0A498KDM3_MALDO</name>
<feature type="region of interest" description="Disordered" evidence="5">
    <location>
        <begin position="199"/>
        <end position="223"/>
    </location>
</feature>
<reference evidence="7 8" key="1">
    <citation type="submission" date="2018-10" db="EMBL/GenBank/DDBJ databases">
        <title>A high-quality apple genome assembly.</title>
        <authorList>
            <person name="Hu J."/>
        </authorList>
    </citation>
    <scope>NUCLEOTIDE SEQUENCE [LARGE SCALE GENOMIC DNA]</scope>
    <source>
        <strain evidence="8">cv. HFTH1</strain>
        <tissue evidence="7">Young leaf</tissue>
    </source>
</reference>
<evidence type="ECO:0000313" key="8">
    <source>
        <dbReference type="Proteomes" id="UP000290289"/>
    </source>
</evidence>
<keyword evidence="8" id="KW-1185">Reference proteome</keyword>
<dbReference type="InterPro" id="IPR044517">
    <property type="entry name" value="PHOX1-4"/>
</dbReference>
<comment type="caution">
    <text evidence="7">The sequence shown here is derived from an EMBL/GenBank/DDBJ whole genome shotgun (WGS) entry which is preliminary data.</text>
</comment>
<evidence type="ECO:0000256" key="2">
    <source>
        <dbReference type="ARBA" id="ARBA00022737"/>
    </source>
</evidence>
<dbReference type="PROSITE" id="PS50005">
    <property type="entry name" value="TPR"/>
    <property type="match status" value="2"/>
</dbReference>
<dbReference type="AlphaFoldDB" id="A0A498KDM3"/>
<dbReference type="SUPFAM" id="SSF48452">
    <property type="entry name" value="TPR-like"/>
    <property type="match status" value="1"/>
</dbReference>
<organism evidence="7 8">
    <name type="scientific">Malus domestica</name>
    <name type="common">Apple</name>
    <name type="synonym">Pyrus malus</name>
    <dbReference type="NCBI Taxonomy" id="3750"/>
    <lineage>
        <taxon>Eukaryota</taxon>
        <taxon>Viridiplantae</taxon>
        <taxon>Streptophyta</taxon>
        <taxon>Embryophyta</taxon>
        <taxon>Tracheophyta</taxon>
        <taxon>Spermatophyta</taxon>
        <taxon>Magnoliopsida</taxon>
        <taxon>eudicotyledons</taxon>
        <taxon>Gunneridae</taxon>
        <taxon>Pentapetalae</taxon>
        <taxon>rosids</taxon>
        <taxon>fabids</taxon>
        <taxon>Rosales</taxon>
        <taxon>Rosaceae</taxon>
        <taxon>Amygdaloideae</taxon>
        <taxon>Maleae</taxon>
        <taxon>Malus</taxon>
    </lineage>
</organism>
<gene>
    <name evidence="7" type="ORF">DVH24_017700</name>
</gene>
<feature type="repeat" description="TPR" evidence="4">
    <location>
        <begin position="45"/>
        <end position="78"/>
    </location>
</feature>
<keyword evidence="2" id="KW-0677">Repeat</keyword>
<dbReference type="Gene3D" id="1.25.40.10">
    <property type="entry name" value="Tetratricopeptide repeat domain"/>
    <property type="match status" value="1"/>
</dbReference>
<accession>A0A498KDM3</accession>
<keyword evidence="3 4" id="KW-0802">TPR repeat</keyword>
<dbReference type="Gene3D" id="3.10.20.90">
    <property type="entry name" value="Phosphatidylinositol 3-kinase Catalytic Subunit, Chain A, domain 1"/>
    <property type="match status" value="1"/>
</dbReference>
<dbReference type="SMART" id="SM00666">
    <property type="entry name" value="PB1"/>
    <property type="match status" value="1"/>
</dbReference>
<evidence type="ECO:0000256" key="3">
    <source>
        <dbReference type="ARBA" id="ARBA00022803"/>
    </source>
</evidence>
<feature type="region of interest" description="Disordered" evidence="5">
    <location>
        <begin position="1"/>
        <end position="40"/>
    </location>
</feature>
<dbReference type="STRING" id="3750.A0A498KDM3"/>
<dbReference type="SUPFAM" id="SSF54277">
    <property type="entry name" value="CAD &amp; PB1 domains"/>
    <property type="match status" value="1"/>
</dbReference>
<proteinExistence type="predicted"/>
<evidence type="ECO:0000259" key="6">
    <source>
        <dbReference type="PROSITE" id="PS51745"/>
    </source>
</evidence>
<dbReference type="InterPro" id="IPR053793">
    <property type="entry name" value="PB1-like"/>
</dbReference>
<dbReference type="Proteomes" id="UP000290289">
    <property type="component" value="Chromosome 2"/>
</dbReference>
<dbReference type="PANTHER" id="PTHR46183:SF16">
    <property type="entry name" value="PROTEIN PHOX3"/>
    <property type="match status" value="1"/>
</dbReference>
<feature type="repeat" description="TPR" evidence="4">
    <location>
        <begin position="119"/>
        <end position="152"/>
    </location>
</feature>
<dbReference type="PANTHER" id="PTHR46183">
    <property type="entry name" value="PROTEIN CLMP1"/>
    <property type="match status" value="1"/>
</dbReference>
<feature type="domain" description="PB1" evidence="6">
    <location>
        <begin position="278"/>
        <end position="357"/>
    </location>
</feature>
<evidence type="ECO:0000256" key="1">
    <source>
        <dbReference type="ARBA" id="ARBA00011726"/>
    </source>
</evidence>
<dbReference type="CDD" id="cd05992">
    <property type="entry name" value="PB1"/>
    <property type="match status" value="1"/>
</dbReference>
<dbReference type="PROSITE" id="PS51745">
    <property type="entry name" value="PB1"/>
    <property type="match status" value="1"/>
</dbReference>
<dbReference type="InterPro" id="IPR000270">
    <property type="entry name" value="PB1_dom"/>
</dbReference>
<feature type="compositionally biased region" description="Basic and acidic residues" evidence="5">
    <location>
        <begin position="209"/>
        <end position="223"/>
    </location>
</feature>
<comment type="subunit">
    <text evidence="1">Homodimers and heterodimers.</text>
</comment>
<dbReference type="SMART" id="SM00028">
    <property type="entry name" value="TPR"/>
    <property type="match status" value="3"/>
</dbReference>
<evidence type="ECO:0000256" key="5">
    <source>
        <dbReference type="SAM" id="MobiDB-lite"/>
    </source>
</evidence>
<dbReference type="InterPro" id="IPR011990">
    <property type="entry name" value="TPR-like_helical_dom_sf"/>
</dbReference>
<sequence length="730" mass="83509">MMGKQRGKKKKNAGENSGDSSNQSEVGDTSPEANDKDTEAFISMSQELKDEGNKLFQKRDVEGALLKYEKALKLLPRNHIDVSYLRSNMAACYMQMGLSEYPRAINECNLVLEVTPTYSKALLKRAKCYEALNRLDLALRDVGTVLNLEPKNVMAMEIAERVKNVLEEKGLRVNDTVIELPLDYVEPSHALQPEKVMKLKSRKKKKGKKDAEMKSEENFEEKAEDKIEEKKAVDVAEEEKSVEIAEDKKDVEITEEKKVEIKVVVEETISSIKEEGPKRSVKLVFGEDIRWAQLPVYCTLLQLREVVRDRFPSSKAVLIKYRDQEGDLVTITSNEELRWAEGSTESEGSVRLYVVEVNPEQDPFFEKLEIEENRQHSVAENGVVKHKDTKRPPCIEDWIISFSQLFKNYAGIESDAYLDLHEFGMKLYSEAMEETITSEEAQDLFDIAGVKFQEMGALALFNWGNVHMARARKKVYFTEDPSKESIISNIKSAYDWAQKEYIQAGRRYEEALQIKPDFYEGYLALGQQQFEQAKLSWYYAISSNVDLETWPSTEVLRLYNYAEDNMEKGMQLFEELEEQRLTEPSCPSSVKTQVQKMGLNGIFKDVSSNEAADQATSMRCQINLLWGTMLYERSIVEFKLGLPVWNECLEVAVEKFGLAGASPTDIAVMLKNHSSNDNALEGLGFKIDEIVQAWNEMQEAKKWQTGIPSFRLEPLLRRRVSRIYSALEHA</sequence>
<protein>
    <recommendedName>
        <fullName evidence="6">PB1 domain-containing protein</fullName>
    </recommendedName>
</protein>
<dbReference type="InterPro" id="IPR019734">
    <property type="entry name" value="TPR_rpt"/>
</dbReference>
<dbReference type="Pfam" id="PF00564">
    <property type="entry name" value="PB1"/>
    <property type="match status" value="1"/>
</dbReference>
<feature type="compositionally biased region" description="Basic residues" evidence="5">
    <location>
        <begin position="1"/>
        <end position="11"/>
    </location>
</feature>
<feature type="compositionally biased region" description="Basic residues" evidence="5">
    <location>
        <begin position="199"/>
        <end position="208"/>
    </location>
</feature>
<dbReference type="EMBL" id="RDQH01000328">
    <property type="protein sequence ID" value="RXI05658.1"/>
    <property type="molecule type" value="Genomic_DNA"/>
</dbReference>
<evidence type="ECO:0000313" key="7">
    <source>
        <dbReference type="EMBL" id="RXI05658.1"/>
    </source>
</evidence>
<evidence type="ECO:0000256" key="4">
    <source>
        <dbReference type="PROSITE-ProRule" id="PRU00339"/>
    </source>
</evidence>
<feature type="compositionally biased region" description="Polar residues" evidence="5">
    <location>
        <begin position="14"/>
        <end position="27"/>
    </location>
</feature>